<accession>A0A0D2PDK9</accession>
<organism evidence="1 2">
    <name type="scientific">Hypholoma sublateritium (strain FD-334 SS-4)</name>
    <dbReference type="NCBI Taxonomy" id="945553"/>
    <lineage>
        <taxon>Eukaryota</taxon>
        <taxon>Fungi</taxon>
        <taxon>Dikarya</taxon>
        <taxon>Basidiomycota</taxon>
        <taxon>Agaricomycotina</taxon>
        <taxon>Agaricomycetes</taxon>
        <taxon>Agaricomycetidae</taxon>
        <taxon>Agaricales</taxon>
        <taxon>Agaricineae</taxon>
        <taxon>Strophariaceae</taxon>
        <taxon>Hypholoma</taxon>
    </lineage>
</organism>
<evidence type="ECO:0000313" key="1">
    <source>
        <dbReference type="EMBL" id="KJA26626.1"/>
    </source>
</evidence>
<evidence type="ECO:0000313" key="2">
    <source>
        <dbReference type="Proteomes" id="UP000054270"/>
    </source>
</evidence>
<name>A0A0D2PDK9_HYPSF</name>
<evidence type="ECO:0008006" key="3">
    <source>
        <dbReference type="Google" id="ProtNLM"/>
    </source>
</evidence>
<gene>
    <name evidence="1" type="ORF">HYPSUDRAFT_198890</name>
</gene>
<sequence>MEILSKTVSPVHQLNDDIFLYIFNMNTDMFEEDGAALITSFATSQVCRGWRELMLESPKLWGKLLDFDVIGQRKVEAPWVDELLRRSGSRSALWIKAQRALGVDDSPRTELQDLFLKVLAENWHRTQLLSVNLRWSKFDLRRAFCNTISLPAPELASFDFTAGISAEDIPYQPIPGEFEYPLFKNDAPCLRTFKATLHKFDLRAPWVHHLSDMYIGHSFPLSIVLDALATTDNLHHLDITDVSVHQDDIQHLRRISLPRLSRLKLSVDAITCVAFLDHVQTPPDCTLTYNASNRFSAAEVAEDVFAPLIRRLAKFARRYFKAVPPIHMALHRKPGILCFSDMQPTISFGFIALLQRTDGLEFPVNVVNTFFSGFSRLRFPQATHIWLELSVETPAELWRPFLRRFPSAEVMLISIRHIDYFTVFATILVQTPEVLPSLKTIKLRPGDQFNPIRPNLHDLSVIALFQAARIVMTRRPVQVMRVNQ</sequence>
<proteinExistence type="predicted"/>
<protein>
    <recommendedName>
        <fullName evidence="3">F-box domain-containing protein</fullName>
    </recommendedName>
</protein>
<dbReference type="EMBL" id="KN817527">
    <property type="protein sequence ID" value="KJA26626.1"/>
    <property type="molecule type" value="Genomic_DNA"/>
</dbReference>
<keyword evidence="2" id="KW-1185">Reference proteome</keyword>
<dbReference type="Proteomes" id="UP000054270">
    <property type="component" value="Unassembled WGS sequence"/>
</dbReference>
<reference evidence="2" key="1">
    <citation type="submission" date="2014-04" db="EMBL/GenBank/DDBJ databases">
        <title>Evolutionary Origins and Diversification of the Mycorrhizal Mutualists.</title>
        <authorList>
            <consortium name="DOE Joint Genome Institute"/>
            <consortium name="Mycorrhizal Genomics Consortium"/>
            <person name="Kohler A."/>
            <person name="Kuo A."/>
            <person name="Nagy L.G."/>
            <person name="Floudas D."/>
            <person name="Copeland A."/>
            <person name="Barry K.W."/>
            <person name="Cichocki N."/>
            <person name="Veneault-Fourrey C."/>
            <person name="LaButti K."/>
            <person name="Lindquist E.A."/>
            <person name="Lipzen A."/>
            <person name="Lundell T."/>
            <person name="Morin E."/>
            <person name="Murat C."/>
            <person name="Riley R."/>
            <person name="Ohm R."/>
            <person name="Sun H."/>
            <person name="Tunlid A."/>
            <person name="Henrissat B."/>
            <person name="Grigoriev I.V."/>
            <person name="Hibbett D.S."/>
            <person name="Martin F."/>
        </authorList>
    </citation>
    <scope>NUCLEOTIDE SEQUENCE [LARGE SCALE GENOMIC DNA]</scope>
    <source>
        <strain evidence="2">FD-334 SS-4</strain>
    </source>
</reference>
<dbReference type="AlphaFoldDB" id="A0A0D2PDK9"/>
<dbReference type="OrthoDB" id="2856616at2759"/>